<accession>A0A2A6C0U5</accession>
<proteinExistence type="predicted"/>
<keyword evidence="2" id="KW-1185">Reference proteome</keyword>
<accession>A0A8R1YZS8</accession>
<gene>
    <name evidence="1" type="primary">WBGene00280327</name>
</gene>
<dbReference type="EnsemblMetazoa" id="PPA41958.1">
    <property type="protein sequence ID" value="PPA41958.1"/>
    <property type="gene ID" value="WBGene00280327"/>
</dbReference>
<name>A0A2A6C0U5_PRIPA</name>
<sequence length="90" mass="9698">MPSVVENITCQPALTPTYAACVLNGKKPSIQFALILKDTFGCMPGYKFNYVSTTLKKIYTVPVQLLASPALHCSTDYVDGVDDELPLGGN</sequence>
<reference evidence="2" key="1">
    <citation type="journal article" date="2008" name="Nat. Genet.">
        <title>The Pristionchus pacificus genome provides a unique perspective on nematode lifestyle and parasitism.</title>
        <authorList>
            <person name="Dieterich C."/>
            <person name="Clifton S.W."/>
            <person name="Schuster L.N."/>
            <person name="Chinwalla A."/>
            <person name="Delehaunty K."/>
            <person name="Dinkelacker I."/>
            <person name="Fulton L."/>
            <person name="Fulton R."/>
            <person name="Godfrey J."/>
            <person name="Minx P."/>
            <person name="Mitreva M."/>
            <person name="Roeseler W."/>
            <person name="Tian H."/>
            <person name="Witte H."/>
            <person name="Yang S.P."/>
            <person name="Wilson R.K."/>
            <person name="Sommer R.J."/>
        </authorList>
    </citation>
    <scope>NUCLEOTIDE SEQUENCE [LARGE SCALE GENOMIC DNA]</scope>
    <source>
        <strain evidence="2">PS312</strain>
    </source>
</reference>
<dbReference type="AlphaFoldDB" id="A0A2A6C0U5"/>
<reference evidence="1" key="2">
    <citation type="submission" date="2022-06" db="UniProtKB">
        <authorList>
            <consortium name="EnsemblMetazoa"/>
        </authorList>
    </citation>
    <scope>IDENTIFICATION</scope>
    <source>
        <strain evidence="1">PS312</strain>
    </source>
</reference>
<protein>
    <submittedName>
        <fullName evidence="1">Uncharacterized protein</fullName>
    </submittedName>
</protein>
<evidence type="ECO:0000313" key="2">
    <source>
        <dbReference type="Proteomes" id="UP000005239"/>
    </source>
</evidence>
<organism evidence="1 2">
    <name type="scientific">Pristionchus pacificus</name>
    <name type="common">Parasitic nematode worm</name>
    <dbReference type="NCBI Taxonomy" id="54126"/>
    <lineage>
        <taxon>Eukaryota</taxon>
        <taxon>Metazoa</taxon>
        <taxon>Ecdysozoa</taxon>
        <taxon>Nematoda</taxon>
        <taxon>Chromadorea</taxon>
        <taxon>Rhabditida</taxon>
        <taxon>Rhabditina</taxon>
        <taxon>Diplogasteromorpha</taxon>
        <taxon>Diplogasteroidea</taxon>
        <taxon>Neodiplogasteridae</taxon>
        <taxon>Pristionchus</taxon>
    </lineage>
</organism>
<evidence type="ECO:0000313" key="1">
    <source>
        <dbReference type="EnsemblMetazoa" id="PPA41958.1"/>
    </source>
</evidence>
<dbReference type="Proteomes" id="UP000005239">
    <property type="component" value="Unassembled WGS sequence"/>
</dbReference>